<keyword evidence="3" id="KW-1185">Reference proteome</keyword>
<dbReference type="OrthoDB" id="2331569at2"/>
<dbReference type="EMBL" id="KI271618">
    <property type="protein sequence ID" value="ERL63709.1"/>
    <property type="molecule type" value="Genomic_DNA"/>
</dbReference>
<dbReference type="Proteomes" id="UP000030647">
    <property type="component" value="Unassembled WGS sequence"/>
</dbReference>
<name>U4THR2_9LACO</name>
<dbReference type="HOGENOM" id="CLU_1018601_0_0_9"/>
<protein>
    <submittedName>
        <fullName evidence="2">Uncharacterized protein</fullName>
    </submittedName>
</protein>
<organism evidence="2 3">
    <name type="scientific">Schleiferilactobacillus shenzhenensis LY-73</name>
    <dbReference type="NCBI Taxonomy" id="1231336"/>
    <lineage>
        <taxon>Bacteria</taxon>
        <taxon>Bacillati</taxon>
        <taxon>Bacillota</taxon>
        <taxon>Bacilli</taxon>
        <taxon>Lactobacillales</taxon>
        <taxon>Lactobacillaceae</taxon>
        <taxon>Schleiferilactobacillus</taxon>
    </lineage>
</organism>
<sequence length="273" mass="28556">MRKGFWGVSIAALAALTGAAVSLSNTQYVHADSDSASGTASVEFTGGTSLLEVPNFDFGVQTIGGGELYPLLKTINSTSVAPSTSSRVIMVESTTAKGTGTTPDGWKVSVGYVKPDGATNTMPADAALVFTSNSIGEYSSDPDSQAWYNGVVTDIGKEGSVPDSHWKVNNYTGDVSASVVGAGLPGTSVTTGVLPFNSTTTTYSLFGRDTNAPDVSLINQLDLSGSATMRYQYNFNQSKSAYIYVPRADQKIDQKNIGTLQWTLSPGVPGNWS</sequence>
<proteinExistence type="predicted"/>
<feature type="chain" id="PRO_5004655777" evidence="1">
    <location>
        <begin position="32"/>
        <end position="273"/>
    </location>
</feature>
<gene>
    <name evidence="2" type="ORF">L248_2249</name>
</gene>
<feature type="signal peptide" evidence="1">
    <location>
        <begin position="1"/>
        <end position="31"/>
    </location>
</feature>
<accession>U4THR2</accession>
<keyword evidence="1" id="KW-0732">Signal</keyword>
<dbReference type="STRING" id="1231336.L248_2249"/>
<dbReference type="AlphaFoldDB" id="U4THR2"/>
<evidence type="ECO:0000313" key="3">
    <source>
        <dbReference type="Proteomes" id="UP000030647"/>
    </source>
</evidence>
<evidence type="ECO:0000313" key="2">
    <source>
        <dbReference type="EMBL" id="ERL63709.1"/>
    </source>
</evidence>
<dbReference type="RefSeq" id="WP_022530997.1">
    <property type="nucleotide sequence ID" value="NZ_KI271618.1"/>
</dbReference>
<reference evidence="3" key="1">
    <citation type="journal article" date="2013" name="Genome Announc.">
        <title>Whole-Genome Sequencing of Lactobacillus shenzhenensis Strain LY-73T.</title>
        <authorList>
            <person name="Lin Z."/>
            <person name="Liu Z."/>
            <person name="Yang R."/>
            <person name="Zou Y."/>
            <person name="Wan D."/>
            <person name="Chen J."/>
            <person name="Guo M."/>
            <person name="Zhao J."/>
            <person name="Fang C."/>
            <person name="Yang R."/>
            <person name="Liu F."/>
        </authorList>
    </citation>
    <scope>NUCLEOTIDE SEQUENCE [LARGE SCALE GENOMIC DNA]</scope>
    <source>
        <strain evidence="3">LY-73</strain>
    </source>
</reference>
<evidence type="ECO:0000256" key="1">
    <source>
        <dbReference type="SAM" id="SignalP"/>
    </source>
</evidence>